<keyword evidence="3" id="KW-0804">Transcription</keyword>
<keyword evidence="1" id="KW-0805">Transcription regulation</keyword>
<protein>
    <recommendedName>
        <fullName evidence="6">Zn(2)-C6 fungal-type domain-containing protein</fullName>
    </recommendedName>
</protein>
<keyword evidence="8" id="KW-1185">Reference proteome</keyword>
<proteinExistence type="predicted"/>
<keyword evidence="4" id="KW-0539">Nucleus</keyword>
<sequence length="687" mass="75789">MVWPERRIRRAAAACYRCHWRKVRCDAAVLGSPCTNCTLDGRTDCTLRPNVTARFKRLQQNGISQFGASAEIIPPTTPGLSAYEAAPEVISSPLPEIRVPEPSTQTDLAGGAGMSLWNGAGDPHSVDSLVVEDSGAAVPGQYFLALDKLSSLPMDDVHVLVTNGSLDIPPKDLVDVFLRKYLLVIHPSLPILNEVQFWNTYLHANENLDPSQKVSLFVFQAMLLASCSVLYDTGFESNPLARAQGAALLTFHTTAEDPEATMTWNLCAIQNAIAVGQDTHVPDADATRIAKKRLIWSVFVRDRILWLGRHRRPQFISASFNVTTGYLDEDDVADEIMFSPVYGADAKRSLLKIFQAQCRLAVILTGVISIAFASSDGYVPRLSWQGLQQSLARVERLKGQLALWKDEVDVQVPMHNPEHEIIDVNINLTFMYYQNARMALSHHQTLLVEEHIDLIQERSATILLGIAKDLESSMSHLTQTMAFFASRHLPESIPLSVLANCGTPLILSAIDMHLSPSYAHSINRQHSLNNCTEVIRQSRKAYDVTELFSKGTNHILQLAYAITQNLFRDTNNAPSPAHHPENAPFTNLRVTGWVHAFLKHPRAYLLLSTCIDSSLATGHLPPDGSSLPAIVRQTVPLTLGVSRLPWAIDVPIPSAGGKRRRIGCASSRDEGASQTPLDDTCIKQEDM</sequence>
<evidence type="ECO:0000256" key="1">
    <source>
        <dbReference type="ARBA" id="ARBA00023015"/>
    </source>
</evidence>
<dbReference type="EMBL" id="KZ559144">
    <property type="protein sequence ID" value="PLB37207.1"/>
    <property type="molecule type" value="Genomic_DNA"/>
</dbReference>
<evidence type="ECO:0000256" key="4">
    <source>
        <dbReference type="ARBA" id="ARBA00023242"/>
    </source>
</evidence>
<dbReference type="OrthoDB" id="5041285at2759"/>
<dbReference type="PROSITE" id="PS50048">
    <property type="entry name" value="ZN2_CY6_FUNGAL_2"/>
    <property type="match status" value="1"/>
</dbReference>
<dbReference type="RefSeq" id="XP_024671219.1">
    <property type="nucleotide sequence ID" value="XM_024815166.1"/>
</dbReference>
<accession>A0A2I2F997</accession>
<dbReference type="Gene3D" id="4.10.240.10">
    <property type="entry name" value="Zn(2)-C6 fungal-type DNA-binding domain"/>
    <property type="match status" value="1"/>
</dbReference>
<dbReference type="GO" id="GO:0009893">
    <property type="term" value="P:positive regulation of metabolic process"/>
    <property type="evidence" value="ECO:0007669"/>
    <property type="project" value="UniProtKB-ARBA"/>
</dbReference>
<dbReference type="SMART" id="SM00066">
    <property type="entry name" value="GAL4"/>
    <property type="match status" value="1"/>
</dbReference>
<evidence type="ECO:0000256" key="3">
    <source>
        <dbReference type="ARBA" id="ARBA00023163"/>
    </source>
</evidence>
<dbReference type="InterPro" id="IPR001138">
    <property type="entry name" value="Zn2Cys6_DnaBD"/>
</dbReference>
<dbReference type="GO" id="GO:0000981">
    <property type="term" value="F:DNA-binding transcription factor activity, RNA polymerase II-specific"/>
    <property type="evidence" value="ECO:0007669"/>
    <property type="project" value="InterPro"/>
</dbReference>
<dbReference type="PANTHER" id="PTHR47425:SF2">
    <property type="entry name" value="FARB-RELATED"/>
    <property type="match status" value="1"/>
</dbReference>
<dbReference type="GeneID" id="36522326"/>
<evidence type="ECO:0000313" key="8">
    <source>
        <dbReference type="Proteomes" id="UP000234585"/>
    </source>
</evidence>
<organism evidence="7 8">
    <name type="scientific">Aspergillus candidus</name>
    <dbReference type="NCBI Taxonomy" id="41067"/>
    <lineage>
        <taxon>Eukaryota</taxon>
        <taxon>Fungi</taxon>
        <taxon>Dikarya</taxon>
        <taxon>Ascomycota</taxon>
        <taxon>Pezizomycotina</taxon>
        <taxon>Eurotiomycetes</taxon>
        <taxon>Eurotiomycetidae</taxon>
        <taxon>Eurotiales</taxon>
        <taxon>Aspergillaceae</taxon>
        <taxon>Aspergillus</taxon>
        <taxon>Aspergillus subgen. Circumdati</taxon>
    </lineage>
</organism>
<dbReference type="InterPro" id="IPR036864">
    <property type="entry name" value="Zn2-C6_fun-type_DNA-bd_sf"/>
</dbReference>
<evidence type="ECO:0000256" key="5">
    <source>
        <dbReference type="SAM" id="MobiDB-lite"/>
    </source>
</evidence>
<dbReference type="Proteomes" id="UP000234585">
    <property type="component" value="Unassembled WGS sequence"/>
</dbReference>
<feature type="region of interest" description="Disordered" evidence="5">
    <location>
        <begin position="657"/>
        <end position="687"/>
    </location>
</feature>
<dbReference type="PROSITE" id="PS00463">
    <property type="entry name" value="ZN2_CY6_FUNGAL_1"/>
    <property type="match status" value="1"/>
</dbReference>
<dbReference type="PANTHER" id="PTHR47425">
    <property type="entry name" value="FARB-RELATED"/>
    <property type="match status" value="1"/>
</dbReference>
<keyword evidence="2" id="KW-0238">DNA-binding</keyword>
<gene>
    <name evidence="7" type="ORF">BDW47DRAFT_118090</name>
</gene>
<dbReference type="GO" id="GO:0003677">
    <property type="term" value="F:DNA binding"/>
    <property type="evidence" value="ECO:0007669"/>
    <property type="project" value="UniProtKB-KW"/>
</dbReference>
<name>A0A2I2F997_ASPCN</name>
<dbReference type="Pfam" id="PF00172">
    <property type="entry name" value="Zn_clus"/>
    <property type="match status" value="1"/>
</dbReference>
<dbReference type="CDD" id="cd00067">
    <property type="entry name" value="GAL4"/>
    <property type="match status" value="1"/>
</dbReference>
<evidence type="ECO:0000256" key="2">
    <source>
        <dbReference type="ARBA" id="ARBA00023125"/>
    </source>
</evidence>
<dbReference type="GO" id="GO:0008270">
    <property type="term" value="F:zinc ion binding"/>
    <property type="evidence" value="ECO:0007669"/>
    <property type="project" value="InterPro"/>
</dbReference>
<evidence type="ECO:0000313" key="7">
    <source>
        <dbReference type="EMBL" id="PLB37207.1"/>
    </source>
</evidence>
<dbReference type="STRING" id="41067.A0A2I2F997"/>
<dbReference type="InterPro" id="IPR052761">
    <property type="entry name" value="Fungal_Detox/Toxin_TFs"/>
</dbReference>
<reference evidence="7 8" key="1">
    <citation type="submission" date="2017-12" db="EMBL/GenBank/DDBJ databases">
        <authorList>
            <consortium name="DOE Joint Genome Institute"/>
            <person name="Haridas S."/>
            <person name="Kjaerbolling I."/>
            <person name="Vesth T.C."/>
            <person name="Frisvad J.C."/>
            <person name="Nybo J.L."/>
            <person name="Theobald S."/>
            <person name="Kuo A."/>
            <person name="Bowyer P."/>
            <person name="Matsuda Y."/>
            <person name="Mondo S."/>
            <person name="Lyhne E.K."/>
            <person name="Kogle M.E."/>
            <person name="Clum A."/>
            <person name="Lipzen A."/>
            <person name="Salamov A."/>
            <person name="Ngan C.Y."/>
            <person name="Daum C."/>
            <person name="Chiniquy J."/>
            <person name="Barry K."/>
            <person name="LaButti K."/>
            <person name="Simmons B.A."/>
            <person name="Magnuson J.K."/>
            <person name="Mortensen U.H."/>
            <person name="Larsen T.O."/>
            <person name="Grigoriev I.V."/>
            <person name="Baker S.E."/>
            <person name="Andersen M.R."/>
            <person name="Nordberg H.P."/>
            <person name="Cantor M.N."/>
            <person name="Hua S.X."/>
        </authorList>
    </citation>
    <scope>NUCLEOTIDE SEQUENCE [LARGE SCALE GENOMIC DNA]</scope>
    <source>
        <strain evidence="7 8">CBS 102.13</strain>
    </source>
</reference>
<feature type="domain" description="Zn(2)-C6 fungal-type" evidence="6">
    <location>
        <begin position="14"/>
        <end position="47"/>
    </location>
</feature>
<evidence type="ECO:0000259" key="6">
    <source>
        <dbReference type="PROSITE" id="PS50048"/>
    </source>
</evidence>
<dbReference type="AlphaFoldDB" id="A0A2I2F997"/>
<dbReference type="SUPFAM" id="SSF57701">
    <property type="entry name" value="Zn2/Cys6 DNA-binding domain"/>
    <property type="match status" value="1"/>
</dbReference>
<dbReference type="CDD" id="cd12148">
    <property type="entry name" value="fungal_TF_MHR"/>
    <property type="match status" value="1"/>
</dbReference>